<evidence type="ECO:0000259" key="3">
    <source>
        <dbReference type="Pfam" id="PF02371"/>
    </source>
</evidence>
<dbReference type="Proteomes" id="UP001304683">
    <property type="component" value="Chromosome"/>
</dbReference>
<keyword evidence="1" id="KW-0472">Membrane</keyword>
<dbReference type="EMBL" id="CP132508">
    <property type="protein sequence ID" value="WPD18835.1"/>
    <property type="molecule type" value="Genomic_DNA"/>
</dbReference>
<evidence type="ECO:0000313" key="5">
    <source>
        <dbReference type="Proteomes" id="UP001304683"/>
    </source>
</evidence>
<keyword evidence="1" id="KW-1133">Transmembrane helix</keyword>
<organism evidence="4 5">
    <name type="scientific">Thermaerobacter composti</name>
    <dbReference type="NCBI Taxonomy" id="554949"/>
    <lineage>
        <taxon>Bacteria</taxon>
        <taxon>Bacillati</taxon>
        <taxon>Bacillota</taxon>
        <taxon>Clostridia</taxon>
        <taxon>Eubacteriales</taxon>
        <taxon>Clostridiales Family XVII. Incertae Sedis</taxon>
        <taxon>Thermaerobacter</taxon>
    </lineage>
</organism>
<feature type="domain" description="Transposase IS110-like N-terminal" evidence="2">
    <location>
        <begin position="6"/>
        <end position="146"/>
    </location>
</feature>
<gene>
    <name evidence="4" type="ORF">Q5761_10790</name>
</gene>
<dbReference type="NCBIfam" id="NF033542">
    <property type="entry name" value="transpos_IS110"/>
    <property type="match status" value="1"/>
</dbReference>
<protein>
    <submittedName>
        <fullName evidence="4">IS110 family transposase</fullName>
    </submittedName>
</protein>
<dbReference type="PANTHER" id="PTHR33055:SF15">
    <property type="entry name" value="TRANSPOSASE-RELATED"/>
    <property type="match status" value="1"/>
</dbReference>
<evidence type="ECO:0000259" key="2">
    <source>
        <dbReference type="Pfam" id="PF01548"/>
    </source>
</evidence>
<evidence type="ECO:0000313" key="4">
    <source>
        <dbReference type="EMBL" id="WPD18835.1"/>
    </source>
</evidence>
<dbReference type="InterPro" id="IPR047650">
    <property type="entry name" value="Transpos_IS110"/>
</dbReference>
<reference evidence="4 5" key="1">
    <citation type="submission" date="2023-08" db="EMBL/GenBank/DDBJ databases">
        <title>Genome sequence of Thermaerobacter compostii strain Ins1, a spore-forming filamentous bacterium isolated from a deep geothermal reservoir.</title>
        <authorList>
            <person name="Bregnard D."/>
            <person name="Gonzalez D."/>
            <person name="Junier P."/>
        </authorList>
    </citation>
    <scope>NUCLEOTIDE SEQUENCE [LARGE SCALE GENOMIC DNA]</scope>
    <source>
        <strain evidence="4 5">Ins1</strain>
    </source>
</reference>
<dbReference type="PANTHER" id="PTHR33055">
    <property type="entry name" value="TRANSPOSASE FOR INSERTION SEQUENCE ELEMENT IS1111A"/>
    <property type="match status" value="1"/>
</dbReference>
<dbReference type="InterPro" id="IPR003346">
    <property type="entry name" value="Transposase_20"/>
</dbReference>
<keyword evidence="1" id="KW-0812">Transmembrane</keyword>
<proteinExistence type="predicted"/>
<keyword evidence="5" id="KW-1185">Reference proteome</keyword>
<accession>A0ABZ0QMW8</accession>
<dbReference type="RefSeq" id="WP_135224365.1">
    <property type="nucleotide sequence ID" value="NZ_CP132508.1"/>
</dbReference>
<feature type="domain" description="Transposase IS116/IS110/IS902 C-terminal" evidence="3">
    <location>
        <begin position="210"/>
        <end position="295"/>
    </location>
</feature>
<name>A0ABZ0QMW8_9FIRM</name>
<dbReference type="Pfam" id="PF02371">
    <property type="entry name" value="Transposase_20"/>
    <property type="match status" value="1"/>
</dbReference>
<sequence length="376" mass="42676">MPRYFGLDLHKRYVHGCEWQVDAQKGRHFRFPNSEAGWATFVEQLRADDEIALEVTGNAFNVHDLLSSYAGKVLLANPLELKRLGAGRHTDRVDAERLAKMLALGMVPAVWVPPREVRDVRCLLQYRDRLVRNRRRYLTQAKSVFQRHGLPIPRKVDPRQWLNREALSQLPQAERVILLNTLRQLEAVDADLQAVEAEIARQVAGQPGVQLLLTITGVGLITAATVWAYLGDPSRFRTAKQVTRYAGLDASVLQSGEQDHRGRISRNGSKLLRTALVEAAHSVARHDQGPLGAFYHRKQRQIGRHKAIVALARKLLIVAWRMLLTGQPYRAAKPQLVAQKQRRLREAAQAVVDWDAVAEALWPDILEEPHRRRRVA</sequence>
<dbReference type="Pfam" id="PF01548">
    <property type="entry name" value="DEDD_Tnp_IS110"/>
    <property type="match status" value="1"/>
</dbReference>
<evidence type="ECO:0000256" key="1">
    <source>
        <dbReference type="SAM" id="Phobius"/>
    </source>
</evidence>
<dbReference type="InterPro" id="IPR002525">
    <property type="entry name" value="Transp_IS110-like_N"/>
</dbReference>
<feature type="transmembrane region" description="Helical" evidence="1">
    <location>
        <begin position="211"/>
        <end position="230"/>
    </location>
</feature>